<evidence type="ECO:0000313" key="1">
    <source>
        <dbReference type="EMBL" id="KAL2741360.1"/>
    </source>
</evidence>
<gene>
    <name evidence="1" type="ORF">V1477_010421</name>
</gene>
<organism evidence="1 2">
    <name type="scientific">Vespula maculifrons</name>
    <name type="common">Eastern yellow jacket</name>
    <name type="synonym">Wasp</name>
    <dbReference type="NCBI Taxonomy" id="7453"/>
    <lineage>
        <taxon>Eukaryota</taxon>
        <taxon>Metazoa</taxon>
        <taxon>Ecdysozoa</taxon>
        <taxon>Arthropoda</taxon>
        <taxon>Hexapoda</taxon>
        <taxon>Insecta</taxon>
        <taxon>Pterygota</taxon>
        <taxon>Neoptera</taxon>
        <taxon>Endopterygota</taxon>
        <taxon>Hymenoptera</taxon>
        <taxon>Apocrita</taxon>
        <taxon>Aculeata</taxon>
        <taxon>Vespoidea</taxon>
        <taxon>Vespidae</taxon>
        <taxon>Vespinae</taxon>
        <taxon>Vespula</taxon>
    </lineage>
</organism>
<proteinExistence type="predicted"/>
<comment type="caution">
    <text evidence="1">The sequence shown here is derived from an EMBL/GenBank/DDBJ whole genome shotgun (WGS) entry which is preliminary data.</text>
</comment>
<sequence length="265" mass="29069">MISLSIERSIVFFRFISKFATISLLPLKVAKCNVLHALIATLQYLYDHDKWQDDAFSFTAVNSFVTEVIISANIPLSKSTGFLFSMLVAEIFAPFSNFPSFAMALISAPCSIKYSAIITFFAKCNGVYPLKLGIFTSAPFSTKYSTIGKLTAVCKGKSRVKCNGAFKSSKLSITPLTSVPSSINKIAQYNGLPPPLLLRSAPFLTKNVIISGVPLCFTNKQRGVLPSRSVALISAPFSMRNFITSSEFQFREAQCKSVPPNLRRA</sequence>
<dbReference type="AlphaFoldDB" id="A0ABD2C8I1"/>
<protein>
    <submittedName>
        <fullName evidence="1">Uncharacterized protein</fullName>
    </submittedName>
</protein>
<evidence type="ECO:0000313" key="2">
    <source>
        <dbReference type="Proteomes" id="UP001607303"/>
    </source>
</evidence>
<accession>A0ABD2C8I1</accession>
<reference evidence="1 2" key="1">
    <citation type="journal article" date="2024" name="Ann. Entomol. Soc. Am.">
        <title>Genomic analyses of the southern and eastern yellowjacket wasps (Hymenoptera: Vespidae) reveal evolutionary signatures of social life.</title>
        <authorList>
            <person name="Catto M.A."/>
            <person name="Caine P.B."/>
            <person name="Orr S.E."/>
            <person name="Hunt B.G."/>
            <person name="Goodisman M.A.D."/>
        </authorList>
    </citation>
    <scope>NUCLEOTIDE SEQUENCE [LARGE SCALE GENOMIC DNA]</scope>
    <source>
        <strain evidence="1">232</strain>
        <tissue evidence="1">Head and thorax</tissue>
    </source>
</reference>
<name>A0ABD2C8I1_VESMC</name>
<keyword evidence="2" id="KW-1185">Reference proteome</keyword>
<dbReference type="EMBL" id="JAYRBN010000059">
    <property type="protein sequence ID" value="KAL2741360.1"/>
    <property type="molecule type" value="Genomic_DNA"/>
</dbReference>
<dbReference type="Proteomes" id="UP001607303">
    <property type="component" value="Unassembled WGS sequence"/>
</dbReference>